<dbReference type="InterPro" id="IPR023302">
    <property type="entry name" value="Pept_S9A_N"/>
</dbReference>
<evidence type="ECO:0000256" key="2">
    <source>
        <dbReference type="ARBA" id="ARBA00011897"/>
    </source>
</evidence>
<dbReference type="EMBL" id="BAAAGE010000001">
    <property type="protein sequence ID" value="GAA0713615.1"/>
    <property type="molecule type" value="Genomic_DNA"/>
</dbReference>
<feature type="domain" description="Peptidase S9A N-terminal" evidence="7">
    <location>
        <begin position="23"/>
        <end position="383"/>
    </location>
</feature>
<keyword evidence="4" id="KW-0378">Hydrolase</keyword>
<dbReference type="Gene3D" id="3.40.50.1820">
    <property type="entry name" value="alpha/beta hydrolase"/>
    <property type="match status" value="1"/>
</dbReference>
<sequence>MKKLFFLYYLLFLLLNVSCKKQYDEINGQIMQNNFERLENLNDSTVINWIKNQNVKAENVLHKLPDVEELVNKQKRYGQSKKFRVNNIKFTNNNRYFYLKSNSDEKTTKLYCRDSLNGKEILVFDPNNYKKAEADYLINYFKPNWDGTLVAISLEKNGNEFSEIVFYDLKKKELLKDLLKNASPSSLSGGIGWMSDNRTVIYDYIPVTAYDDDNVLKNTKVVRYTVGSYKDVVEIFSKENNPQIPIESEDFPHVFILNQFPQYAISTVAGATPYYDAYSTSISDFSNYKKKWKGLFKKNDKIRRFNIIGDTIYYLSAKGTPNFHIGKTLISNPVLNSNSIIIPEKKNEIIKYFLNTDFGLLYAAVINGVQAKLYSYSEGIEKEIILPRPSADIKLYKKGKDIIVAIKGWLSSTERYVYNHTDNNLEKIDLFPEVSSSKSNFDDLVVEELNVKSHDGEEVPLSLVYKKGTKFDGSNPVLMRAYGSYGSSMVPNAYYPFLLYAKEGGIYALAHVRGGGEKGDSWYKGGFKQTKPNTWKDFIACTEYLIDKKYSSKGKIAIWSGSAGGITIGRAMTERPDLYNAVIIDRGMLNMERIEEGINGANSAKEFGTAKDSIELKGLLAMDSFNHLKSNVQYPATLLRVGINDSRVPPWHSFKFGAKLQQSNSSDSQILIKTEFDSGHGLLSPKEKEYRMIAESLSFAFWQTGHPDYQPKD</sequence>
<evidence type="ECO:0000256" key="5">
    <source>
        <dbReference type="ARBA" id="ARBA00022825"/>
    </source>
</evidence>
<dbReference type="Pfam" id="PF02897">
    <property type="entry name" value="Peptidase_S9_N"/>
    <property type="match status" value="1"/>
</dbReference>
<dbReference type="SUPFAM" id="SSF50993">
    <property type="entry name" value="Peptidase/esterase 'gauge' domain"/>
    <property type="match status" value="1"/>
</dbReference>
<dbReference type="EC" id="3.4.21.26" evidence="2"/>
<gene>
    <name evidence="8" type="ORF">GCM10009430_05600</name>
</gene>
<keyword evidence="9" id="KW-1185">Reference proteome</keyword>
<dbReference type="PRINTS" id="PR00862">
    <property type="entry name" value="PROLIGOPTASE"/>
</dbReference>
<keyword evidence="5" id="KW-0720">Serine protease</keyword>
<evidence type="ECO:0000313" key="8">
    <source>
        <dbReference type="EMBL" id="GAA0713615.1"/>
    </source>
</evidence>
<proteinExistence type="predicted"/>
<dbReference type="RefSeq" id="WP_343910289.1">
    <property type="nucleotide sequence ID" value="NZ_BAAAGE010000001.1"/>
</dbReference>
<accession>A0ABP3TNA2</accession>
<dbReference type="InterPro" id="IPR002470">
    <property type="entry name" value="Peptidase_S9A"/>
</dbReference>
<evidence type="ECO:0000259" key="6">
    <source>
        <dbReference type="Pfam" id="PF00326"/>
    </source>
</evidence>
<protein>
    <recommendedName>
        <fullName evidence="2">prolyl oligopeptidase</fullName>
        <ecNumber evidence="2">3.4.21.26</ecNumber>
    </recommendedName>
</protein>
<evidence type="ECO:0000313" key="9">
    <source>
        <dbReference type="Proteomes" id="UP001501758"/>
    </source>
</evidence>
<keyword evidence="3" id="KW-0645">Protease</keyword>
<organism evidence="8 9">
    <name type="scientific">Aquimarina litoralis</name>
    <dbReference type="NCBI Taxonomy" id="584605"/>
    <lineage>
        <taxon>Bacteria</taxon>
        <taxon>Pseudomonadati</taxon>
        <taxon>Bacteroidota</taxon>
        <taxon>Flavobacteriia</taxon>
        <taxon>Flavobacteriales</taxon>
        <taxon>Flavobacteriaceae</taxon>
        <taxon>Aquimarina</taxon>
    </lineage>
</organism>
<name>A0ABP3TNA2_9FLAO</name>
<reference evidence="9" key="1">
    <citation type="journal article" date="2019" name="Int. J. Syst. Evol. Microbiol.">
        <title>The Global Catalogue of Microorganisms (GCM) 10K type strain sequencing project: providing services to taxonomists for standard genome sequencing and annotation.</title>
        <authorList>
            <consortium name="The Broad Institute Genomics Platform"/>
            <consortium name="The Broad Institute Genome Sequencing Center for Infectious Disease"/>
            <person name="Wu L."/>
            <person name="Ma J."/>
        </authorList>
    </citation>
    <scope>NUCLEOTIDE SEQUENCE [LARGE SCALE GENOMIC DNA]</scope>
    <source>
        <strain evidence="9">JCM 15974</strain>
    </source>
</reference>
<dbReference type="Proteomes" id="UP001501758">
    <property type="component" value="Unassembled WGS sequence"/>
</dbReference>
<comment type="catalytic activity">
    <reaction evidence="1">
        <text>Hydrolysis of Pro-|-Xaa &gt;&gt; Ala-|-Xaa in oligopeptides.</text>
        <dbReference type="EC" id="3.4.21.26"/>
    </reaction>
</comment>
<dbReference type="Gene3D" id="2.130.10.120">
    <property type="entry name" value="Prolyl oligopeptidase, N-terminal domain"/>
    <property type="match status" value="1"/>
</dbReference>
<evidence type="ECO:0000256" key="1">
    <source>
        <dbReference type="ARBA" id="ARBA00001070"/>
    </source>
</evidence>
<dbReference type="InterPro" id="IPR051167">
    <property type="entry name" value="Prolyl_oligopep/macrocyclase"/>
</dbReference>
<dbReference type="InterPro" id="IPR001375">
    <property type="entry name" value="Peptidase_S9_cat"/>
</dbReference>
<evidence type="ECO:0000256" key="4">
    <source>
        <dbReference type="ARBA" id="ARBA00022801"/>
    </source>
</evidence>
<feature type="domain" description="Peptidase S9 prolyl oligopeptidase catalytic" evidence="6">
    <location>
        <begin position="499"/>
        <end position="704"/>
    </location>
</feature>
<dbReference type="PANTHER" id="PTHR42881:SF2">
    <property type="entry name" value="PROLYL ENDOPEPTIDASE"/>
    <property type="match status" value="1"/>
</dbReference>
<comment type="caution">
    <text evidence="8">The sequence shown here is derived from an EMBL/GenBank/DDBJ whole genome shotgun (WGS) entry which is preliminary data.</text>
</comment>
<evidence type="ECO:0000259" key="7">
    <source>
        <dbReference type="Pfam" id="PF02897"/>
    </source>
</evidence>
<dbReference type="Pfam" id="PF00326">
    <property type="entry name" value="Peptidase_S9"/>
    <property type="match status" value="1"/>
</dbReference>
<dbReference type="PANTHER" id="PTHR42881">
    <property type="entry name" value="PROLYL ENDOPEPTIDASE"/>
    <property type="match status" value="1"/>
</dbReference>
<dbReference type="SUPFAM" id="SSF53474">
    <property type="entry name" value="alpha/beta-Hydrolases"/>
    <property type="match status" value="1"/>
</dbReference>
<evidence type="ECO:0000256" key="3">
    <source>
        <dbReference type="ARBA" id="ARBA00022670"/>
    </source>
</evidence>
<dbReference type="InterPro" id="IPR029058">
    <property type="entry name" value="AB_hydrolase_fold"/>
</dbReference>